<reference evidence="2 3" key="1">
    <citation type="submission" date="2016-08" db="EMBL/GenBank/DDBJ databases">
        <title>Genomes of anaerobic fungi encode conserved fungal cellulosomes for biomass hydrolysis.</title>
        <authorList>
            <consortium name="DOE Joint Genome Institute"/>
            <person name="Haitjema C.H."/>
            <person name="Gilmore S.P."/>
            <person name="Henske J.K."/>
            <person name="Solomon K.V."/>
            <person name="De Groot R."/>
            <person name="Kuo A."/>
            <person name="Mondo S.J."/>
            <person name="Salamov A.A."/>
            <person name="Labutti K."/>
            <person name="Zhao Z."/>
            <person name="Chiniquy J."/>
            <person name="Barry K."/>
            <person name="Brewer H.M."/>
            <person name="Purvine S.O."/>
            <person name="Wright A.T."/>
            <person name="Boxma B."/>
            <person name="Van Alen T."/>
            <person name="Hackstein J.H."/>
            <person name="Baker S.E."/>
            <person name="Grigoriev I.V."/>
            <person name="O'Malley M.A."/>
        </authorList>
    </citation>
    <scope>NUCLEOTIDE SEQUENCE [LARGE SCALE GENOMIC DNA]</scope>
    <source>
        <strain evidence="3">finn</strain>
    </source>
</reference>
<feature type="non-terminal residue" evidence="2">
    <location>
        <position position="1183"/>
    </location>
</feature>
<evidence type="ECO:0000313" key="3">
    <source>
        <dbReference type="Proteomes" id="UP000193719"/>
    </source>
</evidence>
<organism evidence="2 3">
    <name type="scientific">Piromyces finnis</name>
    <dbReference type="NCBI Taxonomy" id="1754191"/>
    <lineage>
        <taxon>Eukaryota</taxon>
        <taxon>Fungi</taxon>
        <taxon>Fungi incertae sedis</taxon>
        <taxon>Chytridiomycota</taxon>
        <taxon>Chytridiomycota incertae sedis</taxon>
        <taxon>Neocallimastigomycetes</taxon>
        <taxon>Neocallimastigales</taxon>
        <taxon>Neocallimastigaceae</taxon>
        <taxon>Piromyces</taxon>
    </lineage>
</organism>
<reference evidence="2 3" key="2">
    <citation type="submission" date="2016-08" db="EMBL/GenBank/DDBJ databases">
        <title>Pervasive Adenine N6-methylation of Active Genes in Fungi.</title>
        <authorList>
            <consortium name="DOE Joint Genome Institute"/>
            <person name="Mondo S.J."/>
            <person name="Dannebaum R.O."/>
            <person name="Kuo R.C."/>
            <person name="Labutti K."/>
            <person name="Haridas S."/>
            <person name="Kuo A."/>
            <person name="Salamov A."/>
            <person name="Ahrendt S.R."/>
            <person name="Lipzen A."/>
            <person name="Sullivan W."/>
            <person name="Andreopoulos W.B."/>
            <person name="Clum A."/>
            <person name="Lindquist E."/>
            <person name="Daum C."/>
            <person name="Ramamoorthy G.K."/>
            <person name="Gryganskyi A."/>
            <person name="Culley D."/>
            <person name="Magnuson J.K."/>
            <person name="James T.Y."/>
            <person name="O'Malley M.A."/>
            <person name="Stajich J.E."/>
            <person name="Spatafora J.W."/>
            <person name="Visel A."/>
            <person name="Grigoriev I.V."/>
        </authorList>
    </citation>
    <scope>NUCLEOTIDE SEQUENCE [LARGE SCALE GENOMIC DNA]</scope>
    <source>
        <strain evidence="3">finn</strain>
    </source>
</reference>
<feature type="coiled-coil region" evidence="1">
    <location>
        <begin position="824"/>
        <end position="899"/>
    </location>
</feature>
<dbReference type="Proteomes" id="UP000193719">
    <property type="component" value="Unassembled WGS sequence"/>
</dbReference>
<evidence type="ECO:0000313" key="2">
    <source>
        <dbReference type="EMBL" id="ORX43352.1"/>
    </source>
</evidence>
<comment type="caution">
    <text evidence="2">The sequence shown here is derived from an EMBL/GenBank/DDBJ whole genome shotgun (WGS) entry which is preliminary data.</text>
</comment>
<protein>
    <submittedName>
        <fullName evidence="2">Uncharacterized protein</fullName>
    </submittedName>
</protein>
<evidence type="ECO:0000256" key="1">
    <source>
        <dbReference type="SAM" id="Coils"/>
    </source>
</evidence>
<feature type="coiled-coil region" evidence="1">
    <location>
        <begin position="1007"/>
        <end position="1041"/>
    </location>
</feature>
<gene>
    <name evidence="2" type="ORF">BCR36DRAFT_373851</name>
</gene>
<dbReference type="OrthoDB" id="76966at2759"/>
<dbReference type="AlphaFoldDB" id="A0A1Y1UYF6"/>
<accession>A0A1Y1UYF6</accession>
<name>A0A1Y1UYF6_9FUNG</name>
<keyword evidence="3" id="KW-1185">Reference proteome</keyword>
<keyword evidence="1" id="KW-0175">Coiled coil</keyword>
<dbReference type="EMBL" id="MCFH01000053">
    <property type="protein sequence ID" value="ORX43352.1"/>
    <property type="molecule type" value="Genomic_DNA"/>
</dbReference>
<sequence>MVELDPQTVFKNDIAHEREEYRGVIEDTDFYIVPHQDFKPLLYNELIDEDEEFDLPSYNNIIKYIDADELTKILQALKLQQIEQINYNSSINIHKYCMIEIYPILIKEYLRYTPKEVILNKKVIIQKSNDIKQKRSISYNINYSNLVFTTTTEKTLLKLIINSEWKKINMKINDSLKNFEGNLKEQNQYKLLIERKEKNKLIEWFSSNYLEITKEIYYKVAYIEKISKLKNRVLEISDDEVVHDNNSESGNIISNNKLNKNNVINNEDQYNSNDDLNDSSFIIQPLKICDNSNDESICYLWYISSPIEIIMDNKIKQYDISPFLENFDYNKNLFSQKKNFKRALKLNGYLKDIFELTSNYGWFLQRNIIYKITNDIIKQADYVLTNFTCIKEKLGNINEIDNYNSVKSILYYEWKKYNLLMKAFKSLSIDVLYFNGLLDQVNSIIPYCNLNLQPYKEDKYKINIWQNSYPLYKKEIHSISIHMYYKLSLNDKKLCDLKISKMEEVMNKKFSNDKRFKKDENYLIKINEIEYLEQLLNLTGIRLEYYRMRMKNVIKIDFEKSKVFFKFYKNDILFNSIRLFYKNDSNQREYSEIMFDTTMELKGSETSYAVQILFEQYQVSLMKDDLYYYYTLNLYNHANSLMAKINNLNKITSNPFNYQKESVLFSNNKNSDLNVYMTQEEFDYKYYILNTFINNIYQSDKKVKKKKQSRIKNHKAHIDFNESILSDSESLFKEQSAINSSNKYKKNDDITNIDDIKFSNINEKESNEFNIKDHLKNSTIEISKKDLFRSINNLAINMFEWQQERDITFNKFFCSLQTKMNDNFHEYEQQIRNMKFEKKQILDEFNCEVLLESANTNDAVVLKLKKLSQMIEEQKEIYKEERKKIKEKITNEYKELIQELVDKFIAVKQQFNDYRILTKQETLKIMNESKAENLRSVINSEMMSDSLIEFSKKTLSHDEIINNYKDEINDLKYTKRNLKASFKKKETTLWKNYSDFKLRDDMLNDELRKSRKELIFTNIENEKLRNKVKELNKLIDDYKVQLSIPSDRKKVINLKKRINYYKNLNIIQLINELNQKTNLALKLSEKLKKYTNEEEVFESNFSNDLYHSIQELMNDENEAIKILNMKNENDSGDNEIEENEKINNDKVDKIDNNISFKNKENQNKKPLKHETAKAKIYKALYNN</sequence>
<proteinExistence type="predicted"/>